<feature type="region of interest" description="Disordered" evidence="1">
    <location>
        <begin position="203"/>
        <end position="242"/>
    </location>
</feature>
<dbReference type="EMBL" id="LJSK01000008">
    <property type="protein sequence ID" value="KPI90243.1"/>
    <property type="molecule type" value="Genomic_DNA"/>
</dbReference>
<protein>
    <submittedName>
        <fullName evidence="2">Uncharacterized protein</fullName>
    </submittedName>
</protein>
<gene>
    <name evidence="2" type="ORF">ABL78_0625</name>
</gene>
<sequence>MNVAPVYRAVLKDLSRACKTRPHFVQDVRFLLSLPLISRNDDHAVVAHAVAKPPSASLTVANDMHVEFSVLPEEPENLHINPRTTIQNYLQRPAASCYSIDTDALFALCYADLGSAVRQHPQPDSSVNPVAQQILRYRNLLWLKERLSRVLSDKTASHLATSLSITDGPGTDDFIPDEFFDTGSRSQLSGAPVTAAVRDDGTGLKSIASPHEASTVEQAKAEKASSTLSSSRSSSNGTVGQGTVTSVTAAEGGHDAISSAGAIGQQGEMFVLRHSEAFPMAAHFLSGFATVPAAELASCAHLQAALLRLVREKFPKTVTCQDERVRLNVVVEPFDAQYITREHAGAGYFAAAHRQFRVQFSMQPLVLGVEGAGEKTEVLVVNSYFVRLDMEVMQLVEEVGYLHSRDVLRMLRERDYGDHFSDYMSNAVTDTLGEGEEGTAGEASSSCSDCRGDNGSSAKTQRSEHISGNAATTAVSSCKNARVFSLYFVNPTDAPMVLKGLLYYKIGKRSELASASIRCIAFGSLLLEA</sequence>
<accession>A0A0N1IBR0</accession>
<feature type="compositionally biased region" description="Low complexity" evidence="1">
    <location>
        <begin position="225"/>
        <end position="242"/>
    </location>
</feature>
<dbReference type="OMA" id="EEVGYLH"/>
<feature type="region of interest" description="Disordered" evidence="1">
    <location>
        <begin position="431"/>
        <end position="466"/>
    </location>
</feature>
<evidence type="ECO:0000313" key="3">
    <source>
        <dbReference type="Proteomes" id="UP000038009"/>
    </source>
</evidence>
<name>A0A0N1IBR0_LEPSE</name>
<reference evidence="2 3" key="1">
    <citation type="journal article" date="2015" name="PLoS Pathog.">
        <title>Leptomonas seymouri: Adaptations to the Dixenous Life Cycle Analyzed by Genome Sequencing, Transcriptome Profiling and Co-infection with Leishmania donovani.</title>
        <authorList>
            <person name="Kraeva N."/>
            <person name="Butenko A."/>
            <person name="Hlavacova J."/>
            <person name="Kostygov A."/>
            <person name="Myskova J."/>
            <person name="Grybchuk D."/>
            <person name="Lestinova T."/>
            <person name="Votypka J."/>
            <person name="Volf P."/>
            <person name="Opperdoes F."/>
            <person name="Flegontov P."/>
            <person name="Lukes J."/>
            <person name="Yurchenko V."/>
        </authorList>
    </citation>
    <scope>NUCLEOTIDE SEQUENCE [LARGE SCALE GENOMIC DNA]</scope>
    <source>
        <strain evidence="2 3">ATCC 30220</strain>
    </source>
</reference>
<dbReference type="VEuPathDB" id="TriTrypDB:Lsey_0008_0300"/>
<evidence type="ECO:0000313" key="2">
    <source>
        <dbReference type="EMBL" id="KPI90243.1"/>
    </source>
</evidence>
<comment type="caution">
    <text evidence="2">The sequence shown here is derived from an EMBL/GenBank/DDBJ whole genome shotgun (WGS) entry which is preliminary data.</text>
</comment>
<dbReference type="AlphaFoldDB" id="A0A0N1IBR0"/>
<proteinExistence type="predicted"/>
<organism evidence="2 3">
    <name type="scientific">Leptomonas seymouri</name>
    <dbReference type="NCBI Taxonomy" id="5684"/>
    <lineage>
        <taxon>Eukaryota</taxon>
        <taxon>Discoba</taxon>
        <taxon>Euglenozoa</taxon>
        <taxon>Kinetoplastea</taxon>
        <taxon>Metakinetoplastina</taxon>
        <taxon>Trypanosomatida</taxon>
        <taxon>Trypanosomatidae</taxon>
        <taxon>Leishmaniinae</taxon>
        <taxon>Leptomonas</taxon>
    </lineage>
</organism>
<evidence type="ECO:0000256" key="1">
    <source>
        <dbReference type="SAM" id="MobiDB-lite"/>
    </source>
</evidence>
<keyword evidence="3" id="KW-1185">Reference proteome</keyword>
<dbReference type="OrthoDB" id="272390at2759"/>
<dbReference type="Proteomes" id="UP000038009">
    <property type="component" value="Unassembled WGS sequence"/>
</dbReference>